<dbReference type="Gene3D" id="2.60.120.650">
    <property type="entry name" value="Cupin"/>
    <property type="match status" value="1"/>
</dbReference>
<dbReference type="InterPro" id="IPR041667">
    <property type="entry name" value="Cupin_8"/>
</dbReference>
<comment type="caution">
    <text evidence="4">The sequence shown here is derived from an EMBL/GenBank/DDBJ whole genome shotgun (WGS) entry which is preliminary data.</text>
</comment>
<proteinExistence type="inferred from homology"/>
<sequence length="350" mass="38085">LGGSRMKQLAPRAEHGSRGGGGNTATITTATATATANANATATASNRNMGDVSVDVRLPLGSLGGSPGSRVPAVERPGLEDFLMSYMVPEQPVVVTGAMEHWPAMTRWGNLSYLEHAAGCRTVPVEVGQHYLADGWGQQLMTLRDFLHRYLLPGLQTPPQPQQEQQAQPRGYLAQHPLFDQIPSLQRDIVQPDYCSLGQEGEVRAVNAWLGPAGTTTPLHTDPLHNLLAQVVGRKYVRLYAPLLTDRLYPFPEGTVNSNSSQVDLDVDLDLVPDSDSNSKTRLADQDSGAAVHVDGGCGCRRRGGRFPGVADLPYLDVVLEPGHMLYIPPGWWHFVRAMSTSFSVSFWWR</sequence>
<dbReference type="PROSITE" id="PS51184">
    <property type="entry name" value="JMJC"/>
    <property type="match status" value="1"/>
</dbReference>
<dbReference type="SMART" id="SM00558">
    <property type="entry name" value="JmjC"/>
    <property type="match status" value="1"/>
</dbReference>
<feature type="non-terminal residue" evidence="4">
    <location>
        <position position="1"/>
    </location>
</feature>
<dbReference type="InterPro" id="IPR003347">
    <property type="entry name" value="JmjC_dom"/>
</dbReference>
<reference evidence="4 5" key="1">
    <citation type="journal article" date="2023" name="IScience">
        <title>Expanded male sex-determining region conserved during the evolution of homothallism in the green alga Volvox.</title>
        <authorList>
            <person name="Yamamoto K."/>
            <person name="Matsuzaki R."/>
            <person name="Mahakham W."/>
            <person name="Heman W."/>
            <person name="Sekimoto H."/>
            <person name="Kawachi M."/>
            <person name="Minakuchi Y."/>
            <person name="Toyoda A."/>
            <person name="Nozaki H."/>
        </authorList>
    </citation>
    <scope>NUCLEOTIDE SEQUENCE [LARGE SCALE GENOMIC DNA]</scope>
    <source>
        <strain evidence="4 5">NIES-4468</strain>
    </source>
</reference>
<dbReference type="Proteomes" id="UP001165090">
    <property type="component" value="Unassembled WGS sequence"/>
</dbReference>
<feature type="region of interest" description="Disordered" evidence="2">
    <location>
        <begin position="1"/>
        <end position="26"/>
    </location>
</feature>
<evidence type="ECO:0000313" key="4">
    <source>
        <dbReference type="EMBL" id="GLI66311.1"/>
    </source>
</evidence>
<evidence type="ECO:0000313" key="5">
    <source>
        <dbReference type="Proteomes" id="UP001165090"/>
    </source>
</evidence>
<comment type="similarity">
    <text evidence="1">Belongs to the JARID1 histone demethylase family.</text>
</comment>
<evidence type="ECO:0000256" key="2">
    <source>
        <dbReference type="SAM" id="MobiDB-lite"/>
    </source>
</evidence>
<name>A0ABQ5S9L6_9CHLO</name>
<dbReference type="Pfam" id="PF13621">
    <property type="entry name" value="Cupin_8"/>
    <property type="match status" value="1"/>
</dbReference>
<dbReference type="EMBL" id="BSDZ01000031">
    <property type="protein sequence ID" value="GLI66311.1"/>
    <property type="molecule type" value="Genomic_DNA"/>
</dbReference>
<feature type="domain" description="JmjC" evidence="3">
    <location>
        <begin position="165"/>
        <end position="350"/>
    </location>
</feature>
<accession>A0ABQ5S9L6</accession>
<evidence type="ECO:0000256" key="1">
    <source>
        <dbReference type="ARBA" id="ARBA00006801"/>
    </source>
</evidence>
<keyword evidence="5" id="KW-1185">Reference proteome</keyword>
<dbReference type="PANTHER" id="PTHR12461:SF105">
    <property type="entry name" value="HYPOXIA-INDUCIBLE FACTOR 1-ALPHA INHIBITOR"/>
    <property type="match status" value="1"/>
</dbReference>
<organism evidence="4 5">
    <name type="scientific">Volvox africanus</name>
    <dbReference type="NCBI Taxonomy" id="51714"/>
    <lineage>
        <taxon>Eukaryota</taxon>
        <taxon>Viridiplantae</taxon>
        <taxon>Chlorophyta</taxon>
        <taxon>core chlorophytes</taxon>
        <taxon>Chlorophyceae</taxon>
        <taxon>CS clade</taxon>
        <taxon>Chlamydomonadales</taxon>
        <taxon>Volvocaceae</taxon>
        <taxon>Volvox</taxon>
    </lineage>
</organism>
<evidence type="ECO:0000259" key="3">
    <source>
        <dbReference type="PROSITE" id="PS51184"/>
    </source>
</evidence>
<dbReference type="SUPFAM" id="SSF51197">
    <property type="entry name" value="Clavaminate synthase-like"/>
    <property type="match status" value="1"/>
</dbReference>
<gene>
    <name evidence="4" type="ORF">VaNZ11_010086</name>
</gene>
<dbReference type="PANTHER" id="PTHR12461">
    <property type="entry name" value="HYPOXIA-INDUCIBLE FACTOR 1 ALPHA INHIBITOR-RELATED"/>
    <property type="match status" value="1"/>
</dbReference>
<protein>
    <recommendedName>
        <fullName evidence="3">JmjC domain-containing protein</fullName>
    </recommendedName>
</protein>